<dbReference type="PRINTS" id="PR00003">
    <property type="entry name" value="4DISULPHCORE"/>
</dbReference>
<evidence type="ECO:0000313" key="2">
    <source>
        <dbReference type="Ensembl" id="ENSLLEP00000011532.1"/>
    </source>
</evidence>
<proteinExistence type="predicted"/>
<reference evidence="2" key="2">
    <citation type="submission" date="2025-09" db="UniProtKB">
        <authorList>
            <consortium name="Ensembl"/>
        </authorList>
    </citation>
    <scope>IDENTIFICATION</scope>
</reference>
<dbReference type="InterPro" id="IPR008197">
    <property type="entry name" value="WAP_dom"/>
</dbReference>
<dbReference type="GO" id="GO:0030414">
    <property type="term" value="F:peptidase inhibitor activity"/>
    <property type="evidence" value="ECO:0007669"/>
    <property type="project" value="InterPro"/>
</dbReference>
<organism evidence="2 3">
    <name type="scientific">Leptobrachium leishanense</name>
    <name type="common">Leishan spiny toad</name>
    <dbReference type="NCBI Taxonomy" id="445787"/>
    <lineage>
        <taxon>Eukaryota</taxon>
        <taxon>Metazoa</taxon>
        <taxon>Chordata</taxon>
        <taxon>Craniata</taxon>
        <taxon>Vertebrata</taxon>
        <taxon>Euteleostomi</taxon>
        <taxon>Amphibia</taxon>
        <taxon>Batrachia</taxon>
        <taxon>Anura</taxon>
        <taxon>Pelobatoidea</taxon>
        <taxon>Megophryidae</taxon>
        <taxon>Leptobrachium</taxon>
    </lineage>
</organism>
<reference evidence="2" key="1">
    <citation type="submission" date="2025-08" db="UniProtKB">
        <authorList>
            <consortium name="Ensembl"/>
        </authorList>
    </citation>
    <scope>IDENTIFICATION</scope>
</reference>
<dbReference type="SMART" id="SM00217">
    <property type="entry name" value="WAP"/>
    <property type="match status" value="1"/>
</dbReference>
<evidence type="ECO:0000313" key="3">
    <source>
        <dbReference type="Proteomes" id="UP000694569"/>
    </source>
</evidence>
<feature type="domain" description="WAP" evidence="1">
    <location>
        <begin position="36"/>
        <end position="84"/>
    </location>
</feature>
<dbReference type="Ensembl" id="ENSLLET00000011995.1">
    <property type="protein sequence ID" value="ENSLLEP00000011532.1"/>
    <property type="gene ID" value="ENSLLEG00000007357.1"/>
</dbReference>
<dbReference type="Proteomes" id="UP000694569">
    <property type="component" value="Unplaced"/>
</dbReference>
<protein>
    <recommendedName>
        <fullName evidence="1">WAP domain-containing protein</fullName>
    </recommendedName>
</protein>
<dbReference type="AlphaFoldDB" id="A0A8C5MBB0"/>
<dbReference type="PROSITE" id="PS51390">
    <property type="entry name" value="WAP"/>
    <property type="match status" value="1"/>
</dbReference>
<dbReference type="SUPFAM" id="SSF57256">
    <property type="entry name" value="Elafin-like"/>
    <property type="match status" value="1"/>
</dbReference>
<name>A0A8C5MBB0_9ANUR</name>
<dbReference type="InterPro" id="IPR036645">
    <property type="entry name" value="Elafin-like_sf"/>
</dbReference>
<evidence type="ECO:0000259" key="1">
    <source>
        <dbReference type="PROSITE" id="PS51390"/>
    </source>
</evidence>
<dbReference type="GO" id="GO:0005576">
    <property type="term" value="C:extracellular region"/>
    <property type="evidence" value="ECO:0007669"/>
    <property type="project" value="InterPro"/>
</dbReference>
<dbReference type="GeneTree" id="ENSGT01010000228647"/>
<dbReference type="Pfam" id="PF00095">
    <property type="entry name" value="WAP"/>
    <property type="match status" value="1"/>
</dbReference>
<dbReference type="Gene3D" id="4.10.75.10">
    <property type="entry name" value="Elafin-like"/>
    <property type="match status" value="1"/>
</dbReference>
<sequence length="102" mass="11255">MRNGSLIEFNPCLFTHSFGCFLVTRFSSFLSLFIVSKEKEGSCPIPSTRCSYPPPRPKCQCDSDCKGTKKCCTPLCRQECTDPVKGNVQASCSISFPCPLLC</sequence>
<dbReference type="OrthoDB" id="4473401at2759"/>
<accession>A0A8C5MBB0</accession>
<keyword evidence="3" id="KW-1185">Reference proteome</keyword>